<keyword evidence="3" id="KW-1185">Reference proteome</keyword>
<reference evidence="2 3" key="1">
    <citation type="submission" date="2019-10" db="EMBL/GenBank/DDBJ databases">
        <title>Three novel species isolated from a subtropical stream in China.</title>
        <authorList>
            <person name="Lu H."/>
        </authorList>
    </citation>
    <scope>NUCLEOTIDE SEQUENCE [LARGE SCALE GENOMIC DNA]</scope>
    <source>
        <strain evidence="2 3">FT13W</strain>
    </source>
</reference>
<accession>A0A6I1I1A8</accession>
<dbReference type="AlphaFoldDB" id="A0A6I1I1A8"/>
<proteinExistence type="predicted"/>
<dbReference type="EMBL" id="WFLI01000019">
    <property type="protein sequence ID" value="KAB8063710.1"/>
    <property type="molecule type" value="Genomic_DNA"/>
</dbReference>
<dbReference type="RefSeq" id="WP_152283483.1">
    <property type="nucleotide sequence ID" value="NZ_WFLI01000019.1"/>
</dbReference>
<evidence type="ECO:0000313" key="3">
    <source>
        <dbReference type="Proteomes" id="UP000468717"/>
    </source>
</evidence>
<feature type="region of interest" description="Disordered" evidence="1">
    <location>
        <begin position="456"/>
        <end position="503"/>
    </location>
</feature>
<evidence type="ECO:0000313" key="2">
    <source>
        <dbReference type="EMBL" id="KAB8063710.1"/>
    </source>
</evidence>
<dbReference type="Proteomes" id="UP000468717">
    <property type="component" value="Unassembled WGS sequence"/>
</dbReference>
<name>A0A6I1I1A8_9BURK</name>
<sequence length="619" mass="65024">MGDFFYYGQKDTIQRLNELAGRGAVVASYVPKVGMSPVGGPNGYMNPAWLDPNLPIYTDVPIAVKAAGKFGYTFIHAGQSQSLYKIATLPPSSIGSYASLRIDAMIGSWVAGTFTAMTVILGNRGAFSVDWSSSLYSPTESRFIAYREADGSHSIYLFFLTAAFAQAAFNLQGLGCTTYPSPTPVGSVPGTVVWDSGANFGDSTYKSPRSVGTGDVVGNENGTSVDQLLRVRSKSGEAVAMSFLVGGQAPGIPAQTLVDALSFGISGSPGVNHPGCMRWSTSTYHANSSFATGYRTTLRAFDTVANTWTPALFSVTGNGTVYAPLLKAGSSDPSLLRHNISRGTDQGSEIIYFGVEGAVAPSVAILASDGAFNWSPSTSVLYVGKNATTGRSLSASGTVSTSGNDYAEYIFKSLACGIISPGQIVGITADNKVTDQWADAVMFSIKSTAPSFVGGDSWANDVGQRPSLQAGPAPSQPQCRKDVVTQQPVPGVNPPEYEDLVTEPGDTDEEWAEKLAMYTAALAAHNIAVQQDAEAMAAFDAALEAARQKVDRIAIAGRVPVNVLGAQPGDYIVPMQDGAGIKGIAVREDDLSMKQYLQAVGRVISIEPDGRAYVMVKAV</sequence>
<comment type="caution">
    <text evidence="2">The sequence shown here is derived from an EMBL/GenBank/DDBJ whole genome shotgun (WGS) entry which is preliminary data.</text>
</comment>
<organism evidence="2 3">
    <name type="scientific">Janthinobacterium violaceinigrum</name>
    <dbReference type="NCBI Taxonomy" id="2654252"/>
    <lineage>
        <taxon>Bacteria</taxon>
        <taxon>Pseudomonadati</taxon>
        <taxon>Pseudomonadota</taxon>
        <taxon>Betaproteobacteria</taxon>
        <taxon>Burkholderiales</taxon>
        <taxon>Oxalobacteraceae</taxon>
        <taxon>Janthinobacterium</taxon>
    </lineage>
</organism>
<evidence type="ECO:0000256" key="1">
    <source>
        <dbReference type="SAM" id="MobiDB-lite"/>
    </source>
</evidence>
<protein>
    <submittedName>
        <fullName evidence="2">Uncharacterized protein</fullName>
    </submittedName>
</protein>
<gene>
    <name evidence="2" type="ORF">GCN75_16805</name>
</gene>